<reference evidence="2 3" key="1">
    <citation type="journal article" date="2019" name="Nat. Ecol. Evol.">
        <title>Megaphylogeny resolves global patterns of mushroom evolution.</title>
        <authorList>
            <person name="Varga T."/>
            <person name="Krizsan K."/>
            <person name="Foldi C."/>
            <person name="Dima B."/>
            <person name="Sanchez-Garcia M."/>
            <person name="Sanchez-Ramirez S."/>
            <person name="Szollosi G.J."/>
            <person name="Szarkandi J.G."/>
            <person name="Papp V."/>
            <person name="Albert L."/>
            <person name="Andreopoulos W."/>
            <person name="Angelini C."/>
            <person name="Antonin V."/>
            <person name="Barry K.W."/>
            <person name="Bougher N.L."/>
            <person name="Buchanan P."/>
            <person name="Buyck B."/>
            <person name="Bense V."/>
            <person name="Catcheside P."/>
            <person name="Chovatia M."/>
            <person name="Cooper J."/>
            <person name="Damon W."/>
            <person name="Desjardin D."/>
            <person name="Finy P."/>
            <person name="Geml J."/>
            <person name="Haridas S."/>
            <person name="Hughes K."/>
            <person name="Justo A."/>
            <person name="Karasinski D."/>
            <person name="Kautmanova I."/>
            <person name="Kiss B."/>
            <person name="Kocsube S."/>
            <person name="Kotiranta H."/>
            <person name="LaButti K.M."/>
            <person name="Lechner B.E."/>
            <person name="Liimatainen K."/>
            <person name="Lipzen A."/>
            <person name="Lukacs Z."/>
            <person name="Mihaltcheva S."/>
            <person name="Morgado L.N."/>
            <person name="Niskanen T."/>
            <person name="Noordeloos M.E."/>
            <person name="Ohm R.A."/>
            <person name="Ortiz-Santana B."/>
            <person name="Ovrebo C."/>
            <person name="Racz N."/>
            <person name="Riley R."/>
            <person name="Savchenko A."/>
            <person name="Shiryaev A."/>
            <person name="Soop K."/>
            <person name="Spirin V."/>
            <person name="Szebenyi C."/>
            <person name="Tomsovsky M."/>
            <person name="Tulloss R.E."/>
            <person name="Uehling J."/>
            <person name="Grigoriev I.V."/>
            <person name="Vagvolgyi C."/>
            <person name="Papp T."/>
            <person name="Martin F.M."/>
            <person name="Miettinen O."/>
            <person name="Hibbett D.S."/>
            <person name="Nagy L.G."/>
        </authorList>
    </citation>
    <scope>NUCLEOTIDE SEQUENCE [LARGE SCALE GENOMIC DNA]</scope>
    <source>
        <strain evidence="2 3">OMC1185</strain>
    </source>
</reference>
<name>A0A5C3NLX9_9AGAM</name>
<gene>
    <name evidence="2" type="ORF">OE88DRAFT_1709727</name>
</gene>
<feature type="compositionally biased region" description="Polar residues" evidence="1">
    <location>
        <begin position="239"/>
        <end position="264"/>
    </location>
</feature>
<dbReference type="Gene3D" id="3.30.428.10">
    <property type="entry name" value="HIT-like"/>
    <property type="match status" value="1"/>
</dbReference>
<evidence type="ECO:0000313" key="3">
    <source>
        <dbReference type="Proteomes" id="UP000305948"/>
    </source>
</evidence>
<sequence length="264" mass="28262">MAFTPKAGCPMCGIVATASHAAPNSPRSPSFPAGSTQPEVLWRDDNFTCYREKANPVSSRGHVVIVFNLHVPSLYTLSSSDLPLLATVKSLAIQLLTSITNPASPAQMPVSATFSTPLQVDHSTFRIGFVTPPFKDNKIPVTDHLHAHAYIAPADLAGWWRGIAYSSVAWYAIDDLVAEIREETSNNRVRSGNTNRPGRSKRPIEMVPDAGARAGTADGREITDAGIAVTDPESGELLNPTSPQSLSPDSLAPQSQIPVLQLQT</sequence>
<proteinExistence type="predicted"/>
<dbReference type="AlphaFoldDB" id="A0A5C3NLX9"/>
<dbReference type="Pfam" id="PF11969">
    <property type="entry name" value="DcpS_C"/>
    <property type="match status" value="1"/>
</dbReference>
<evidence type="ECO:0000256" key="1">
    <source>
        <dbReference type="SAM" id="MobiDB-lite"/>
    </source>
</evidence>
<keyword evidence="3" id="KW-1185">Reference proteome</keyword>
<dbReference type="EMBL" id="ML213503">
    <property type="protein sequence ID" value="TFK57486.1"/>
    <property type="molecule type" value="Genomic_DNA"/>
</dbReference>
<feature type="compositionally biased region" description="Polar residues" evidence="1">
    <location>
        <begin position="186"/>
        <end position="197"/>
    </location>
</feature>
<organism evidence="2 3">
    <name type="scientific">Heliocybe sulcata</name>
    <dbReference type="NCBI Taxonomy" id="5364"/>
    <lineage>
        <taxon>Eukaryota</taxon>
        <taxon>Fungi</taxon>
        <taxon>Dikarya</taxon>
        <taxon>Basidiomycota</taxon>
        <taxon>Agaricomycotina</taxon>
        <taxon>Agaricomycetes</taxon>
        <taxon>Gloeophyllales</taxon>
        <taxon>Gloeophyllaceae</taxon>
        <taxon>Heliocybe</taxon>
    </lineage>
</organism>
<dbReference type="Proteomes" id="UP000305948">
    <property type="component" value="Unassembled WGS sequence"/>
</dbReference>
<evidence type="ECO:0008006" key="4">
    <source>
        <dbReference type="Google" id="ProtNLM"/>
    </source>
</evidence>
<evidence type="ECO:0000313" key="2">
    <source>
        <dbReference type="EMBL" id="TFK57486.1"/>
    </source>
</evidence>
<protein>
    <recommendedName>
        <fullName evidence="4">HIT domain-containing protein</fullName>
    </recommendedName>
</protein>
<dbReference type="OrthoDB" id="3361363at2759"/>
<dbReference type="SUPFAM" id="SSF54197">
    <property type="entry name" value="HIT-like"/>
    <property type="match status" value="1"/>
</dbReference>
<feature type="region of interest" description="Disordered" evidence="1">
    <location>
        <begin position="186"/>
        <end position="264"/>
    </location>
</feature>
<dbReference type="STRING" id="5364.A0A5C3NLX9"/>
<accession>A0A5C3NLX9</accession>
<dbReference type="InterPro" id="IPR036265">
    <property type="entry name" value="HIT-like_sf"/>
</dbReference>